<dbReference type="Proteomes" id="UP000017396">
    <property type="component" value="Chromosome"/>
</dbReference>
<evidence type="ECO:0000313" key="3">
    <source>
        <dbReference type="EMBL" id="AGY57965.1"/>
    </source>
</evidence>
<dbReference type="KEGG" id="glj:GKIL_1719"/>
<accession>U5QJY0</accession>
<dbReference type="EMBL" id="CP003587">
    <property type="protein sequence ID" value="AGY57965.1"/>
    <property type="molecule type" value="Genomic_DNA"/>
</dbReference>
<reference evidence="3 4" key="1">
    <citation type="journal article" date="2013" name="PLoS ONE">
        <title>Cultivation and Complete Genome Sequencing of Gloeobacter kilaueensis sp. nov., from a Lava Cave in Kilauea Caldera, Hawai'i.</title>
        <authorList>
            <person name="Saw J.H."/>
            <person name="Schatz M."/>
            <person name="Brown M.V."/>
            <person name="Kunkel D.D."/>
            <person name="Foster J.S."/>
            <person name="Shick H."/>
            <person name="Christensen S."/>
            <person name="Hou S."/>
            <person name="Wan X."/>
            <person name="Donachie S.P."/>
        </authorList>
    </citation>
    <scope>NUCLEOTIDE SEQUENCE [LARGE SCALE GENOMIC DNA]</scope>
    <source>
        <strain evidence="4">JS</strain>
    </source>
</reference>
<sequence>MGLITGLELIESGPPDEPFEALVREKLTSALQKRGIKGMLVCGARVGRATRECDLIALLETGVATIECKNATGRITGGINGLQIASQSEGNPCEQVLEQVNGLKESIASTLQPEQEVFVHGILVFPNSADLSELSGASGLRVNCHAGERSTGVIVCNLSHLEEVLVQLGDALTASFVAMAKATIFNCLSTAEERELVSREPVAFGRQGELVWSQQALRQTNWMYEEEPSQQDEPTGEIPADSGSAEMPQPEPSDPGTENASDADFERISESDAAVVEGAQQERLLSYLRWSGLAFVVGAGLWVALTGAPRSASATRRPLTTGESLAERTADMVSALDAGGAVETQTLTPRFADELVNEYALGLRSLWVPERGVQPISQKLSSGRPDRIGVEVEMGDGSDTTTVLKAVWERSGRQWLLDRWQVSTPKGLLRGAKAELPGAKLKCRRDNQLRIREEGLLQLHELPAFSGQNRLAAKTLQNLYTVLAREQRDREAPKIFYSTQLQVLMGKNRQVMSGLPVSKTAQVHLGSPLWPGKPVYWFTVQKPRSSKVAMGVVAFGVESGQVVIEDLRMRCPNS</sequence>
<organism evidence="3 4">
    <name type="scientific">Gloeobacter kilaueensis (strain ATCC BAA-2537 / CCAP 1431/1 / ULC 316 / JS1)</name>
    <dbReference type="NCBI Taxonomy" id="1183438"/>
    <lineage>
        <taxon>Bacteria</taxon>
        <taxon>Bacillati</taxon>
        <taxon>Cyanobacteriota</taxon>
        <taxon>Cyanophyceae</taxon>
        <taxon>Gloeobacterales</taxon>
        <taxon>Gloeobacteraceae</taxon>
        <taxon>Gloeobacter</taxon>
    </lineage>
</organism>
<protein>
    <recommendedName>
        <fullName evidence="2">NERD domain-containing protein</fullName>
    </recommendedName>
</protein>
<proteinExistence type="predicted"/>
<evidence type="ECO:0000313" key="4">
    <source>
        <dbReference type="Proteomes" id="UP000017396"/>
    </source>
</evidence>
<dbReference type="HOGENOM" id="CLU_474700_0_0_3"/>
<dbReference type="STRING" id="1183438.GKIL_1719"/>
<dbReference type="InterPro" id="IPR011528">
    <property type="entry name" value="NERD"/>
</dbReference>
<evidence type="ECO:0000259" key="2">
    <source>
        <dbReference type="Pfam" id="PF08378"/>
    </source>
</evidence>
<dbReference type="Pfam" id="PF08378">
    <property type="entry name" value="NERD"/>
    <property type="match status" value="1"/>
</dbReference>
<gene>
    <name evidence="3" type="ORF">GKIL_1719</name>
</gene>
<dbReference type="RefSeq" id="WP_023173086.1">
    <property type="nucleotide sequence ID" value="NC_022600.1"/>
</dbReference>
<feature type="domain" description="NERD" evidence="2">
    <location>
        <begin position="31"/>
        <end position="126"/>
    </location>
</feature>
<feature type="region of interest" description="Disordered" evidence="1">
    <location>
        <begin position="226"/>
        <end position="263"/>
    </location>
</feature>
<name>U5QJY0_GLOK1</name>
<dbReference type="AlphaFoldDB" id="U5QJY0"/>
<evidence type="ECO:0000256" key="1">
    <source>
        <dbReference type="SAM" id="MobiDB-lite"/>
    </source>
</evidence>
<keyword evidence="4" id="KW-1185">Reference proteome</keyword>